<dbReference type="InterPro" id="IPR014922">
    <property type="entry name" value="YdhG-like"/>
</dbReference>
<evidence type="ECO:0000313" key="2">
    <source>
        <dbReference type="EMBL" id="PJJ73506.1"/>
    </source>
</evidence>
<keyword evidence="3" id="KW-1185">Reference proteome</keyword>
<dbReference type="Proteomes" id="UP000228758">
    <property type="component" value="Unassembled WGS sequence"/>
</dbReference>
<name>A0A2M9CNN6_9MICO</name>
<feature type="domain" description="YdhG-like" evidence="1">
    <location>
        <begin position="21"/>
        <end position="126"/>
    </location>
</feature>
<protein>
    <submittedName>
        <fullName evidence="2">Uncharacterized protein DUF1801</fullName>
    </submittedName>
</protein>
<sequence>MNGSDAPGEVDAYIDALPERRREDARVLRRLMERATGHPATLWGTMIGFGHVHYRYESGREGDTFAVGFAPRASAITVYNIHNAYDEGSGAALADLGPHTTGKSCIYLKRLDGIDLDVLERLVREAAAKAG</sequence>
<reference evidence="2 3" key="1">
    <citation type="submission" date="2017-11" db="EMBL/GenBank/DDBJ databases">
        <title>Genomic Encyclopedia of Archaeal and Bacterial Type Strains, Phase II (KMG-II): From Individual Species to Whole Genera.</title>
        <authorList>
            <person name="Goeker M."/>
        </authorList>
    </citation>
    <scope>NUCLEOTIDE SEQUENCE [LARGE SCALE GENOMIC DNA]</scope>
    <source>
        <strain evidence="2 3">DSM 27393</strain>
    </source>
</reference>
<dbReference type="AlphaFoldDB" id="A0A2M9CNN6"/>
<dbReference type="OrthoDB" id="5951444at2"/>
<proteinExistence type="predicted"/>
<evidence type="ECO:0000313" key="3">
    <source>
        <dbReference type="Proteomes" id="UP000228758"/>
    </source>
</evidence>
<dbReference type="EMBL" id="PGFF01000001">
    <property type="protein sequence ID" value="PJJ73506.1"/>
    <property type="molecule type" value="Genomic_DNA"/>
</dbReference>
<dbReference type="Pfam" id="PF08818">
    <property type="entry name" value="DUF1801"/>
    <property type="match status" value="1"/>
</dbReference>
<accession>A0A2M9CNN6</accession>
<dbReference type="SUPFAM" id="SSF159888">
    <property type="entry name" value="YdhG-like"/>
    <property type="match status" value="1"/>
</dbReference>
<dbReference type="RefSeq" id="WP_100365582.1">
    <property type="nucleotide sequence ID" value="NZ_PGFF01000001.1"/>
</dbReference>
<comment type="caution">
    <text evidence="2">The sequence shown here is derived from an EMBL/GenBank/DDBJ whole genome shotgun (WGS) entry which is preliminary data.</text>
</comment>
<evidence type="ECO:0000259" key="1">
    <source>
        <dbReference type="Pfam" id="PF08818"/>
    </source>
</evidence>
<gene>
    <name evidence="2" type="ORF">CLV46_3098</name>
</gene>
<organism evidence="2 3">
    <name type="scientific">Diaminobutyricimonas aerilata</name>
    <dbReference type="NCBI Taxonomy" id="1162967"/>
    <lineage>
        <taxon>Bacteria</taxon>
        <taxon>Bacillati</taxon>
        <taxon>Actinomycetota</taxon>
        <taxon>Actinomycetes</taxon>
        <taxon>Micrococcales</taxon>
        <taxon>Microbacteriaceae</taxon>
        <taxon>Diaminobutyricimonas</taxon>
    </lineage>
</organism>